<gene>
    <name evidence="1" type="ORF">PILCRDRAFT_88410</name>
</gene>
<dbReference type="InParanoid" id="A0A0C3FE87"/>
<dbReference type="EMBL" id="KN832993">
    <property type="protein sequence ID" value="KIM82740.1"/>
    <property type="molecule type" value="Genomic_DNA"/>
</dbReference>
<dbReference type="OrthoDB" id="3247418at2759"/>
<keyword evidence="2" id="KW-1185">Reference proteome</keyword>
<evidence type="ECO:0000313" key="2">
    <source>
        <dbReference type="Proteomes" id="UP000054166"/>
    </source>
</evidence>
<reference evidence="2" key="2">
    <citation type="submission" date="2015-01" db="EMBL/GenBank/DDBJ databases">
        <title>Evolutionary Origins and Diversification of the Mycorrhizal Mutualists.</title>
        <authorList>
            <consortium name="DOE Joint Genome Institute"/>
            <consortium name="Mycorrhizal Genomics Consortium"/>
            <person name="Kohler A."/>
            <person name="Kuo A."/>
            <person name="Nagy L.G."/>
            <person name="Floudas D."/>
            <person name="Copeland A."/>
            <person name="Barry K.W."/>
            <person name="Cichocki N."/>
            <person name="Veneault-Fourrey C."/>
            <person name="LaButti K."/>
            <person name="Lindquist E.A."/>
            <person name="Lipzen A."/>
            <person name="Lundell T."/>
            <person name="Morin E."/>
            <person name="Murat C."/>
            <person name="Riley R."/>
            <person name="Ohm R."/>
            <person name="Sun H."/>
            <person name="Tunlid A."/>
            <person name="Henrissat B."/>
            <person name="Grigoriev I.V."/>
            <person name="Hibbett D.S."/>
            <person name="Martin F."/>
        </authorList>
    </citation>
    <scope>NUCLEOTIDE SEQUENCE [LARGE SCALE GENOMIC DNA]</scope>
    <source>
        <strain evidence="2">F 1598</strain>
    </source>
</reference>
<protein>
    <submittedName>
        <fullName evidence="1">Uncharacterized protein</fullName>
    </submittedName>
</protein>
<proteinExistence type="predicted"/>
<accession>A0A0C3FE87</accession>
<sequence>MLKVLCLHNNLTLPDVGMWKLKKAQILDVLEGFLKKKQAQLTAVPLKFPSSAEPAEAPLPISDEYIEDLIAVSHKQANERQPNQWAVGDDMIHSKELNIWHHQAILVKPDSACNPKGNLYPKLVWSAAIDLEPVAMIPVQDLA</sequence>
<dbReference type="AlphaFoldDB" id="A0A0C3FE87"/>
<name>A0A0C3FE87_PILCF</name>
<dbReference type="Proteomes" id="UP000054166">
    <property type="component" value="Unassembled WGS sequence"/>
</dbReference>
<evidence type="ECO:0000313" key="1">
    <source>
        <dbReference type="EMBL" id="KIM82740.1"/>
    </source>
</evidence>
<reference evidence="1 2" key="1">
    <citation type="submission" date="2014-04" db="EMBL/GenBank/DDBJ databases">
        <authorList>
            <consortium name="DOE Joint Genome Institute"/>
            <person name="Kuo A."/>
            <person name="Tarkka M."/>
            <person name="Buscot F."/>
            <person name="Kohler A."/>
            <person name="Nagy L.G."/>
            <person name="Floudas D."/>
            <person name="Copeland A."/>
            <person name="Barry K.W."/>
            <person name="Cichocki N."/>
            <person name="Veneault-Fourrey C."/>
            <person name="LaButti K."/>
            <person name="Lindquist E.A."/>
            <person name="Lipzen A."/>
            <person name="Lundell T."/>
            <person name="Morin E."/>
            <person name="Murat C."/>
            <person name="Sun H."/>
            <person name="Tunlid A."/>
            <person name="Henrissat B."/>
            <person name="Grigoriev I.V."/>
            <person name="Hibbett D.S."/>
            <person name="Martin F."/>
            <person name="Nordberg H.P."/>
            <person name="Cantor M.N."/>
            <person name="Hua S.X."/>
        </authorList>
    </citation>
    <scope>NUCLEOTIDE SEQUENCE [LARGE SCALE GENOMIC DNA]</scope>
    <source>
        <strain evidence="1 2">F 1598</strain>
    </source>
</reference>
<dbReference type="HOGENOM" id="CLU_1806929_0_0_1"/>
<organism evidence="1 2">
    <name type="scientific">Piloderma croceum (strain F 1598)</name>
    <dbReference type="NCBI Taxonomy" id="765440"/>
    <lineage>
        <taxon>Eukaryota</taxon>
        <taxon>Fungi</taxon>
        <taxon>Dikarya</taxon>
        <taxon>Basidiomycota</taxon>
        <taxon>Agaricomycotina</taxon>
        <taxon>Agaricomycetes</taxon>
        <taxon>Agaricomycetidae</taxon>
        <taxon>Atheliales</taxon>
        <taxon>Atheliaceae</taxon>
        <taxon>Piloderma</taxon>
    </lineage>
</organism>